<organism evidence="1 2">
    <name type="scientific">Reticulomyxa filosa</name>
    <dbReference type="NCBI Taxonomy" id="46433"/>
    <lineage>
        <taxon>Eukaryota</taxon>
        <taxon>Sar</taxon>
        <taxon>Rhizaria</taxon>
        <taxon>Retaria</taxon>
        <taxon>Foraminifera</taxon>
        <taxon>Monothalamids</taxon>
        <taxon>Reticulomyxidae</taxon>
        <taxon>Reticulomyxa</taxon>
    </lineage>
</organism>
<dbReference type="Proteomes" id="UP000023152">
    <property type="component" value="Unassembled WGS sequence"/>
</dbReference>
<comment type="caution">
    <text evidence="1">The sequence shown here is derived from an EMBL/GenBank/DDBJ whole genome shotgun (WGS) entry which is preliminary data.</text>
</comment>
<dbReference type="PANTHER" id="PTHR24112">
    <property type="entry name" value="LEUCINE-RICH REPEAT, ISOFORM F-RELATED"/>
    <property type="match status" value="1"/>
</dbReference>
<dbReference type="SUPFAM" id="SSF52047">
    <property type="entry name" value="RNI-like"/>
    <property type="match status" value="1"/>
</dbReference>
<dbReference type="OrthoDB" id="18598at2759"/>
<gene>
    <name evidence="1" type="ORF">RFI_25002</name>
</gene>
<dbReference type="InterPro" id="IPR051279">
    <property type="entry name" value="PP1-Reg/Actin-Interact_Protein"/>
</dbReference>
<evidence type="ECO:0000313" key="1">
    <source>
        <dbReference type="EMBL" id="ETO12371.1"/>
    </source>
</evidence>
<accession>X6MFH5</accession>
<sequence length="829" mass="92390">MSSKDITFIEELFPLEGGAIVTFAANCKTQELSKNAKVQERILGITEMRICLVKSRLVGRSCDCSYLWTELAKLSMEKEDTIRLSFKTGEGTHVFDVIESNEKDAYLIVSAISQCINQLKQCLELDVEIEKKTETKSDEEEINMELTHQEKFLLAYKMHCAREKRPVDAHLIEEMTRTIEECAMQMEDSSPDKDTIFELDDVLRYVSVLKGQKKHVVNPIDVNIILKSLLKVPVFTAYHLDRLPLDVRHVKAVARTLSQKSQVVQNLAMRGCEITTEHIKCLFKHLASDAVVRLNSLGLSGNAIQEAAFFQSFDASKMQARRLYLSNCQLTEKCVAALVELMLSKPWQSADFGLIKVDLSQNSFKDSTAIVCSHLGKYLKTNAGYLEAFVIKYCHLPLTFLEDAVLNTGSLLENLQVVECSGNEMTIYGASGLSRLLKQSKALRYVSLRDMNLNEGIIVEILLGALANEGGSANPIILDFGLTNHEMFAGRPNAITNALKTLAKESSKHGRALKGLVFSNNSLHETFPEFIQALTAIQSLEKLVLDHNFASKKKGGGVEGIVCLTKALEKMPNLSELEIRGVPDEKQKLQLTYKDLQPLFEYLKTDTKLKSIILDGNKIEDSGCALLAEAIAANSSLESISIEDCKITSKGIEHLLKAVNSSSKTNLQYLLPNRTMDQIQKTASKKEWKKVSELVSQALPILQQNIDKKKTKGVSQRQSVSLANAPNASHSIQQLANLLAGKPLMANKKYEAKEFAYATSPDLDIVDEKQESNPKLVFPKSKGPPPARFRAFSSGIRVETEKDVSDLKMEMPTTAQGKRHKRTRKKINV</sequence>
<dbReference type="OMA" id="ITEMRIC"/>
<reference evidence="1 2" key="1">
    <citation type="journal article" date="2013" name="Curr. Biol.">
        <title>The Genome of the Foraminiferan Reticulomyxa filosa.</title>
        <authorList>
            <person name="Glockner G."/>
            <person name="Hulsmann N."/>
            <person name="Schleicher M."/>
            <person name="Noegel A.A."/>
            <person name="Eichinger L."/>
            <person name="Gallinger C."/>
            <person name="Pawlowski J."/>
            <person name="Sierra R."/>
            <person name="Euteneuer U."/>
            <person name="Pillet L."/>
            <person name="Moustafa A."/>
            <person name="Platzer M."/>
            <person name="Groth M."/>
            <person name="Szafranski K."/>
            <person name="Schliwa M."/>
        </authorList>
    </citation>
    <scope>NUCLEOTIDE SEQUENCE [LARGE SCALE GENOMIC DNA]</scope>
</reference>
<dbReference type="EMBL" id="ASPP01021478">
    <property type="protein sequence ID" value="ETO12371.1"/>
    <property type="molecule type" value="Genomic_DNA"/>
</dbReference>
<dbReference type="Gene3D" id="3.80.10.10">
    <property type="entry name" value="Ribonuclease Inhibitor"/>
    <property type="match status" value="1"/>
</dbReference>
<name>X6MFH5_RETFI</name>
<dbReference type="SMART" id="SM00368">
    <property type="entry name" value="LRR_RI"/>
    <property type="match status" value="4"/>
</dbReference>
<evidence type="ECO:0000313" key="2">
    <source>
        <dbReference type="Proteomes" id="UP000023152"/>
    </source>
</evidence>
<protein>
    <submittedName>
        <fullName evidence="1">Uncharacterized protein</fullName>
    </submittedName>
</protein>
<dbReference type="InterPro" id="IPR032675">
    <property type="entry name" value="LRR_dom_sf"/>
</dbReference>
<dbReference type="AlphaFoldDB" id="X6MFH5"/>
<proteinExistence type="predicted"/>
<keyword evidence="2" id="KW-1185">Reference proteome</keyword>